<dbReference type="EMBL" id="JAATEL010000049">
    <property type="protein sequence ID" value="NJP17534.1"/>
    <property type="molecule type" value="Genomic_DNA"/>
</dbReference>
<organism evidence="1 2">
    <name type="scientific">Streptomyces thermoviolaceus subsp. thermoviolaceus</name>
    <dbReference type="NCBI Taxonomy" id="66860"/>
    <lineage>
        <taxon>Bacteria</taxon>
        <taxon>Bacillati</taxon>
        <taxon>Actinomycetota</taxon>
        <taxon>Actinomycetes</taxon>
        <taxon>Kitasatosporales</taxon>
        <taxon>Streptomycetaceae</taxon>
        <taxon>Streptomyces</taxon>
    </lineage>
</organism>
<proteinExistence type="predicted"/>
<gene>
    <name evidence="1" type="ORF">HCJ95_25525</name>
</gene>
<evidence type="ECO:0000313" key="1">
    <source>
        <dbReference type="EMBL" id="NJP17534.1"/>
    </source>
</evidence>
<accession>A0ABX0Z044</accession>
<dbReference type="Proteomes" id="UP000635996">
    <property type="component" value="Unassembled WGS sequence"/>
</dbReference>
<keyword evidence="2" id="KW-1185">Reference proteome</keyword>
<sequence length="67" mass="7506">MFFHFAGEGLFCVRQSMIVINVDLWIIDVDTFHVPFALCILTPQCDEAFRFLSEVPAAPGLGTSRSQ</sequence>
<name>A0ABX0Z044_STRTL</name>
<evidence type="ECO:0000313" key="2">
    <source>
        <dbReference type="Proteomes" id="UP000635996"/>
    </source>
</evidence>
<reference evidence="1 2" key="1">
    <citation type="submission" date="2020-03" db="EMBL/GenBank/DDBJ databases">
        <title>WGS of actinomycetes isolated from Thailand.</title>
        <authorList>
            <person name="Thawai C."/>
        </authorList>
    </citation>
    <scope>NUCLEOTIDE SEQUENCE [LARGE SCALE GENOMIC DNA]</scope>
    <source>
        <strain evidence="1 2">NBRC 13905</strain>
    </source>
</reference>
<protein>
    <submittedName>
        <fullName evidence="1">Uncharacterized protein</fullName>
    </submittedName>
</protein>
<comment type="caution">
    <text evidence="1">The sequence shown here is derived from an EMBL/GenBank/DDBJ whole genome shotgun (WGS) entry which is preliminary data.</text>
</comment>
<dbReference type="RefSeq" id="WP_168132486.1">
    <property type="nucleotide sequence ID" value="NZ_BMVZ01000023.1"/>
</dbReference>